<evidence type="ECO:0000256" key="5">
    <source>
        <dbReference type="ARBA" id="ARBA00023136"/>
    </source>
</evidence>
<keyword evidence="4 6" id="KW-1133">Transmembrane helix</keyword>
<feature type="transmembrane region" description="Helical" evidence="6">
    <location>
        <begin position="70"/>
        <end position="88"/>
    </location>
</feature>
<dbReference type="InterPro" id="IPR002293">
    <property type="entry name" value="AA/rel_permease1"/>
</dbReference>
<evidence type="ECO:0000256" key="2">
    <source>
        <dbReference type="ARBA" id="ARBA00022475"/>
    </source>
</evidence>
<dbReference type="OrthoDB" id="43026at2157"/>
<feature type="transmembrane region" description="Helical" evidence="6">
    <location>
        <begin position="369"/>
        <end position="387"/>
    </location>
</feature>
<dbReference type="GeneID" id="36830965"/>
<dbReference type="GO" id="GO:0022857">
    <property type="term" value="F:transmembrane transporter activity"/>
    <property type="evidence" value="ECO:0007669"/>
    <property type="project" value="InterPro"/>
</dbReference>
<dbReference type="RefSeq" id="WP_110269511.1">
    <property type="nucleotide sequence ID" value="NZ_CP029289.2"/>
</dbReference>
<feature type="transmembrane region" description="Helical" evidence="6">
    <location>
        <begin position="119"/>
        <end position="138"/>
    </location>
</feature>
<evidence type="ECO:0000256" key="6">
    <source>
        <dbReference type="SAM" id="Phobius"/>
    </source>
</evidence>
<dbReference type="InterPro" id="IPR050367">
    <property type="entry name" value="APC_superfamily"/>
</dbReference>
<accession>A0A2U9IC94</accession>
<feature type="transmembrane region" description="Helical" evidence="6">
    <location>
        <begin position="221"/>
        <end position="241"/>
    </location>
</feature>
<keyword evidence="3 6" id="KW-0812">Transmembrane</keyword>
<dbReference type="KEGG" id="abri:DFR85_02375"/>
<keyword evidence="2" id="KW-1003">Cell membrane</keyword>
<evidence type="ECO:0000256" key="4">
    <source>
        <dbReference type="ARBA" id="ARBA00022989"/>
    </source>
</evidence>
<feature type="transmembrane region" description="Helical" evidence="6">
    <location>
        <begin position="313"/>
        <end position="329"/>
    </location>
</feature>
<organism evidence="7 8">
    <name type="scientific">Acidianus brierleyi</name>
    <dbReference type="NCBI Taxonomy" id="41673"/>
    <lineage>
        <taxon>Archaea</taxon>
        <taxon>Thermoproteota</taxon>
        <taxon>Thermoprotei</taxon>
        <taxon>Sulfolobales</taxon>
        <taxon>Sulfolobaceae</taxon>
        <taxon>Acidianus</taxon>
    </lineage>
</organism>
<reference evidence="7 8" key="1">
    <citation type="submission" date="2018-05" db="EMBL/GenBank/DDBJ databases">
        <title>Complete Genome Sequences of Extremely Thermoacidophilic, Metal-Mobilizing Type-Strain Members of the Archaeal Family Sulfolobaceae: Acidianus brierleyi DSM-1651T, Acidianus sulfidivorans DSM-18786T, Metallosphaera hakonensis DSM-7519T, and Metallosphaera prunae DSM-10039T.</title>
        <authorList>
            <person name="Counts J.A."/>
            <person name="Kelly R.M."/>
        </authorList>
    </citation>
    <scope>NUCLEOTIDE SEQUENCE [LARGE SCALE GENOMIC DNA]</scope>
    <source>
        <strain evidence="7 8">DSM 1651</strain>
    </source>
</reference>
<feature type="transmembrane region" description="Helical" evidence="6">
    <location>
        <begin position="335"/>
        <end position="357"/>
    </location>
</feature>
<comment type="subcellular location">
    <subcellularLocation>
        <location evidence="1">Cell membrane</location>
        <topology evidence="1">Multi-pass membrane protein</topology>
    </subcellularLocation>
</comment>
<feature type="transmembrane region" description="Helical" evidence="6">
    <location>
        <begin position="393"/>
        <end position="411"/>
    </location>
</feature>
<evidence type="ECO:0000256" key="1">
    <source>
        <dbReference type="ARBA" id="ARBA00004651"/>
    </source>
</evidence>
<dbReference type="PANTHER" id="PTHR42770">
    <property type="entry name" value="AMINO ACID TRANSPORTER-RELATED"/>
    <property type="match status" value="1"/>
</dbReference>
<dbReference type="Proteomes" id="UP000248044">
    <property type="component" value="Chromosome"/>
</dbReference>
<evidence type="ECO:0000256" key="3">
    <source>
        <dbReference type="ARBA" id="ARBA00022692"/>
    </source>
</evidence>
<dbReference type="Gene3D" id="1.20.1740.10">
    <property type="entry name" value="Amino acid/polyamine transporter I"/>
    <property type="match status" value="1"/>
</dbReference>
<gene>
    <name evidence="7" type="ORF">DFR85_02375</name>
</gene>
<dbReference type="AlphaFoldDB" id="A0A2U9IC94"/>
<name>A0A2U9IC94_9CREN</name>
<feature type="transmembrane region" description="Helical" evidence="6">
    <location>
        <begin position="183"/>
        <end position="201"/>
    </location>
</feature>
<feature type="transmembrane region" description="Helical" evidence="6">
    <location>
        <begin position="20"/>
        <end position="50"/>
    </location>
</feature>
<dbReference type="PANTHER" id="PTHR42770:SF11">
    <property type="entry name" value="INNER MEMBRANE TRANSPORT PROTEIN YBAT"/>
    <property type="match status" value="1"/>
</dbReference>
<proteinExistence type="predicted"/>
<dbReference type="Pfam" id="PF13520">
    <property type="entry name" value="AA_permease_2"/>
    <property type="match status" value="1"/>
</dbReference>
<dbReference type="PIRSF" id="PIRSF006060">
    <property type="entry name" value="AA_transporter"/>
    <property type="match status" value="1"/>
</dbReference>
<evidence type="ECO:0000313" key="8">
    <source>
        <dbReference type="Proteomes" id="UP000248044"/>
    </source>
</evidence>
<dbReference type="EMBL" id="CP029289">
    <property type="protein sequence ID" value="AWR93627.1"/>
    <property type="molecule type" value="Genomic_DNA"/>
</dbReference>
<feature type="transmembrane region" description="Helical" evidence="6">
    <location>
        <begin position="150"/>
        <end position="171"/>
    </location>
</feature>
<sequence length="425" mass="45363">MQGSKKLTLFQALSIGLGNIIGAGIFIMAGASITAAGPAAILAFLITAFYATTVGISNAELSSDFPSVEGGVYSFTLLTMGETLGFLVGWFRLIAYSISGAATALGFSGYLISIGLPKILYFPIAAFLILILVIIDYLGLRLAAVIESSLVVLNILGLLLFSFSSLFISGIKVGNFTPFLPHGILGVLVASNIAFFAYSGFNTIATLTPNVENGEKTVPKAIIFSLIISASLYMLVTFSMVDSLYWNKFGTASDPLSLVLSSIRAPSYLIYFIDLTAIIATITVTLSIIIAGERTLSQMVKDSMLPKILGGKKTTLLIISAIMIASLSLGNVESIALASNFGIVFSYMLSGIQVAIARKRKIKGKFRSPLYPFLQIFSVILSALFMASLGENALVIGVVTLIVGLVVFSLHKEFIKEFESRRAIR</sequence>
<keyword evidence="5 6" id="KW-0472">Membrane</keyword>
<feature type="transmembrane region" description="Helical" evidence="6">
    <location>
        <begin position="268"/>
        <end position="292"/>
    </location>
</feature>
<protein>
    <submittedName>
        <fullName evidence="7">Amino acid transporter</fullName>
    </submittedName>
</protein>
<keyword evidence="8" id="KW-1185">Reference proteome</keyword>
<dbReference type="GO" id="GO:0005886">
    <property type="term" value="C:plasma membrane"/>
    <property type="evidence" value="ECO:0007669"/>
    <property type="project" value="UniProtKB-SubCell"/>
</dbReference>
<evidence type="ECO:0000313" key="7">
    <source>
        <dbReference type="EMBL" id="AWR93627.1"/>
    </source>
</evidence>